<protein>
    <recommendedName>
        <fullName evidence="6">Protein DETOXIFICATION</fullName>
    </recommendedName>
    <alternativeName>
        <fullName evidence="6">Multidrug and toxic compound extrusion protein</fullName>
    </alternativeName>
</protein>
<dbReference type="PANTHER" id="PTHR11206">
    <property type="entry name" value="MULTIDRUG RESISTANCE PROTEIN"/>
    <property type="match status" value="1"/>
</dbReference>
<feature type="transmembrane region" description="Helical" evidence="6">
    <location>
        <begin position="333"/>
        <end position="354"/>
    </location>
</feature>
<comment type="similarity">
    <text evidence="2 6">Belongs to the multi antimicrobial extrusion (MATE) (TC 2.A.66.1) family.</text>
</comment>
<evidence type="ECO:0000313" key="7">
    <source>
        <dbReference type="EMBL" id="KDP34995.1"/>
    </source>
</evidence>
<name>A0A067KRT1_JATCU</name>
<keyword evidence="8" id="KW-1185">Reference proteome</keyword>
<dbReference type="EMBL" id="KK914502">
    <property type="protein sequence ID" value="KDP34995.1"/>
    <property type="molecule type" value="Genomic_DNA"/>
</dbReference>
<feature type="transmembrane region" description="Helical" evidence="6">
    <location>
        <begin position="208"/>
        <end position="230"/>
    </location>
</feature>
<evidence type="ECO:0000313" key="8">
    <source>
        <dbReference type="Proteomes" id="UP000027138"/>
    </source>
</evidence>
<dbReference type="InterPro" id="IPR002528">
    <property type="entry name" value="MATE_fam"/>
</dbReference>
<evidence type="ECO:0000256" key="4">
    <source>
        <dbReference type="ARBA" id="ARBA00022989"/>
    </source>
</evidence>
<dbReference type="GO" id="GO:0015297">
    <property type="term" value="F:antiporter activity"/>
    <property type="evidence" value="ECO:0007669"/>
    <property type="project" value="InterPro"/>
</dbReference>
<dbReference type="NCBIfam" id="TIGR00797">
    <property type="entry name" value="matE"/>
    <property type="match status" value="1"/>
</dbReference>
<feature type="transmembrane region" description="Helical" evidence="6">
    <location>
        <begin position="374"/>
        <end position="395"/>
    </location>
</feature>
<accession>A0A067KRT1</accession>
<dbReference type="GO" id="GO:1990961">
    <property type="term" value="P:xenobiotic detoxification by transmembrane export across the plasma membrane"/>
    <property type="evidence" value="ECO:0007669"/>
    <property type="project" value="InterPro"/>
</dbReference>
<feature type="transmembrane region" description="Helical" evidence="6">
    <location>
        <begin position="33"/>
        <end position="58"/>
    </location>
</feature>
<dbReference type="Proteomes" id="UP000027138">
    <property type="component" value="Unassembled WGS sequence"/>
</dbReference>
<keyword evidence="4 6" id="KW-1133">Transmembrane helix</keyword>
<comment type="subcellular location">
    <subcellularLocation>
        <location evidence="1">Membrane</location>
        <topology evidence="1">Multi-pass membrane protein</topology>
    </subcellularLocation>
</comment>
<gene>
    <name evidence="7" type="ORF">JCGZ_09283</name>
</gene>
<evidence type="ECO:0000256" key="2">
    <source>
        <dbReference type="ARBA" id="ARBA00010199"/>
    </source>
</evidence>
<dbReference type="AlphaFoldDB" id="A0A067KRT1"/>
<dbReference type="GO" id="GO:0016020">
    <property type="term" value="C:membrane"/>
    <property type="evidence" value="ECO:0007669"/>
    <property type="project" value="UniProtKB-SubCell"/>
</dbReference>
<organism evidence="7 8">
    <name type="scientific">Jatropha curcas</name>
    <name type="common">Barbados nut</name>
    <dbReference type="NCBI Taxonomy" id="180498"/>
    <lineage>
        <taxon>Eukaryota</taxon>
        <taxon>Viridiplantae</taxon>
        <taxon>Streptophyta</taxon>
        <taxon>Embryophyta</taxon>
        <taxon>Tracheophyta</taxon>
        <taxon>Spermatophyta</taxon>
        <taxon>Magnoliopsida</taxon>
        <taxon>eudicotyledons</taxon>
        <taxon>Gunneridae</taxon>
        <taxon>Pentapetalae</taxon>
        <taxon>rosids</taxon>
        <taxon>fabids</taxon>
        <taxon>Malpighiales</taxon>
        <taxon>Euphorbiaceae</taxon>
        <taxon>Crotonoideae</taxon>
        <taxon>Jatropheae</taxon>
        <taxon>Jatropha</taxon>
    </lineage>
</organism>
<proteinExistence type="inferred from homology"/>
<feature type="transmembrane region" description="Helical" evidence="6">
    <location>
        <begin position="407"/>
        <end position="428"/>
    </location>
</feature>
<evidence type="ECO:0000256" key="1">
    <source>
        <dbReference type="ARBA" id="ARBA00004141"/>
    </source>
</evidence>
<dbReference type="OrthoDB" id="2126698at2759"/>
<evidence type="ECO:0000256" key="6">
    <source>
        <dbReference type="RuleBase" id="RU004914"/>
    </source>
</evidence>
<feature type="transmembrane region" description="Helical" evidence="6">
    <location>
        <begin position="182"/>
        <end position="202"/>
    </location>
</feature>
<feature type="transmembrane region" description="Helical" evidence="6">
    <location>
        <begin position="434"/>
        <end position="459"/>
    </location>
</feature>
<dbReference type="GO" id="GO:0042910">
    <property type="term" value="F:xenobiotic transmembrane transporter activity"/>
    <property type="evidence" value="ECO:0007669"/>
    <property type="project" value="InterPro"/>
</dbReference>
<evidence type="ECO:0000256" key="5">
    <source>
        <dbReference type="ARBA" id="ARBA00023136"/>
    </source>
</evidence>
<evidence type="ECO:0000256" key="3">
    <source>
        <dbReference type="ARBA" id="ARBA00022692"/>
    </source>
</evidence>
<dbReference type="InterPro" id="IPR045069">
    <property type="entry name" value="MATE_euk"/>
</dbReference>
<dbReference type="Pfam" id="PF01554">
    <property type="entry name" value="MatE"/>
    <property type="match status" value="2"/>
</dbReference>
<dbReference type="CDD" id="cd13132">
    <property type="entry name" value="MATE_eukaryotic"/>
    <property type="match status" value="1"/>
</dbReference>
<reference evidence="7 8" key="1">
    <citation type="journal article" date="2014" name="PLoS ONE">
        <title>Global Analysis of Gene Expression Profiles in Physic Nut (Jatropha curcas L.) Seedlings Exposed to Salt Stress.</title>
        <authorList>
            <person name="Zhang L."/>
            <person name="Zhang C."/>
            <person name="Wu P."/>
            <person name="Chen Y."/>
            <person name="Li M."/>
            <person name="Jiang H."/>
            <person name="Wu G."/>
        </authorList>
    </citation>
    <scope>NUCLEOTIDE SEQUENCE [LARGE SCALE GENOMIC DNA]</scope>
    <source>
        <strain evidence="8">cv. GZQX0401</strain>
        <tissue evidence="7">Young leaves</tissue>
    </source>
</reference>
<feature type="transmembrane region" description="Helical" evidence="6">
    <location>
        <begin position="112"/>
        <end position="132"/>
    </location>
</feature>
<keyword evidence="3 6" id="KW-0812">Transmembrane</keyword>
<keyword evidence="5 6" id="KW-0472">Membrane</keyword>
<feature type="transmembrane region" description="Helical" evidence="6">
    <location>
        <begin position="291"/>
        <end position="313"/>
    </location>
</feature>
<feature type="transmembrane region" description="Helical" evidence="6">
    <location>
        <begin position="70"/>
        <end position="91"/>
    </location>
</feature>
<sequence>MEDSEKNMEERLAKDKEGLNLTWDLFRKEGKRLGYVAGPMVAATLSMFLINVITMMMVGHLGKLDLSSSAIAISLSAVTGFSLLTGMASALETLCGQAYGAEQYKKLGNQTYSAIFSLIFVAFAVSILWVNMEKLLILMGQDPLIAREAEKFLRWLVPALFASAIFQPLNRYYQTQSLTMPMLISSSVTLSLHIPLCWILVFKSGLRNVGGALAISISNWLNVIFLAFYMKYSSSCAKTRVPISLELFQGVGQFFRLAIPSAVMICLQWWSYECVILLSGLLPNPQLETSVLSICLTTIVTLYAFPYGLSAAVSTRVSNALGAGNPKAARNAVYSVMSIAGTELILVSGALFITRHIFGYTFSNEKQVVHSVSAMAPLICLSVIIDGLQGVLSGVARGCGWQKIGAYVNLAALYICGVPAAAILGFLLHLRGRGLWIGMQIGAILQTVLLSVVTCYTNWEKQASKARERVFEGRSSVENTLVELTCK</sequence>